<dbReference type="Gene3D" id="3.90.850.10">
    <property type="entry name" value="Fumarylacetoacetase-like, C-terminal domain"/>
    <property type="match status" value="1"/>
</dbReference>
<dbReference type="Proteomes" id="UP000030753">
    <property type="component" value="Unassembled WGS sequence"/>
</dbReference>
<gene>
    <name evidence="4" type="ORF">FOYG_07413</name>
</gene>
<dbReference type="PANTHER" id="PTHR11820">
    <property type="entry name" value="ACYLPYRUVASE"/>
    <property type="match status" value="1"/>
</dbReference>
<evidence type="ECO:0000313" key="4">
    <source>
        <dbReference type="EMBL" id="EWY89747.1"/>
    </source>
</evidence>
<organism evidence="4 5">
    <name type="scientific">Fusarium oxysporum NRRL 32931</name>
    <dbReference type="NCBI Taxonomy" id="660029"/>
    <lineage>
        <taxon>Eukaryota</taxon>
        <taxon>Fungi</taxon>
        <taxon>Dikarya</taxon>
        <taxon>Ascomycota</taxon>
        <taxon>Pezizomycotina</taxon>
        <taxon>Sordariomycetes</taxon>
        <taxon>Hypocreomycetidae</taxon>
        <taxon>Hypocreales</taxon>
        <taxon>Nectriaceae</taxon>
        <taxon>Fusarium</taxon>
        <taxon>Fusarium oxysporum species complex</taxon>
    </lineage>
</organism>
<feature type="domain" description="Fumarylacetoacetase-like C-terminal" evidence="3">
    <location>
        <begin position="79"/>
        <end position="285"/>
    </location>
</feature>
<dbReference type="FunFam" id="3.90.850.10:FF:000002">
    <property type="entry name" value="2-hydroxyhepta-2,4-diene-1,7-dioate isomerase"/>
    <property type="match status" value="1"/>
</dbReference>
<dbReference type="AlphaFoldDB" id="W9I524"/>
<dbReference type="InterPro" id="IPR011234">
    <property type="entry name" value="Fumarylacetoacetase-like_C"/>
</dbReference>
<dbReference type="GO" id="GO:0046872">
    <property type="term" value="F:metal ion binding"/>
    <property type="evidence" value="ECO:0007669"/>
    <property type="project" value="UniProtKB-KW"/>
</dbReference>
<name>W9I524_FUSOX</name>
<reference evidence="4 5" key="1">
    <citation type="submission" date="2011-06" db="EMBL/GenBank/DDBJ databases">
        <title>The Genome Sequence of Fusarium oxysporum FOSC 3-a.</title>
        <authorList>
            <consortium name="The Broad Institute Genome Sequencing Platform"/>
            <person name="Ma L.-J."/>
            <person name="Gale L.R."/>
            <person name="Schwartz D.C."/>
            <person name="Zhou S."/>
            <person name="Corby-Kistler H."/>
            <person name="Young S.K."/>
            <person name="Zeng Q."/>
            <person name="Gargeya S."/>
            <person name="Fitzgerald M."/>
            <person name="Haas B."/>
            <person name="Abouelleil A."/>
            <person name="Alvarado L."/>
            <person name="Arachchi H.M."/>
            <person name="Berlin A."/>
            <person name="Brown A."/>
            <person name="Chapman S.B."/>
            <person name="Chen Z."/>
            <person name="Dunbar C."/>
            <person name="Freedman E."/>
            <person name="Gearin G."/>
            <person name="Gellesch M."/>
            <person name="Goldberg J."/>
            <person name="Griggs A."/>
            <person name="Gujja S."/>
            <person name="Heiman D."/>
            <person name="Howarth C."/>
            <person name="Larson L."/>
            <person name="Lui A."/>
            <person name="MacDonald P.J.P."/>
            <person name="Mehta T."/>
            <person name="Montmayeur A."/>
            <person name="Murphy C."/>
            <person name="Neiman D."/>
            <person name="Pearson M."/>
            <person name="Priest M."/>
            <person name="Roberts A."/>
            <person name="Saif S."/>
            <person name="Shea T."/>
            <person name="Shenoy N."/>
            <person name="Sisk P."/>
            <person name="Stolte C."/>
            <person name="Sykes S."/>
            <person name="Wortman J."/>
            <person name="Nusbaum C."/>
            <person name="Birren B."/>
        </authorList>
    </citation>
    <scope>NUCLEOTIDE SEQUENCE [LARGE SCALE GENOMIC DNA]</scope>
    <source>
        <strain evidence="5">FOSC 3-a</strain>
    </source>
</reference>
<evidence type="ECO:0000259" key="3">
    <source>
        <dbReference type="Pfam" id="PF01557"/>
    </source>
</evidence>
<dbReference type="HOGENOM" id="CLU_028458_2_1_1"/>
<accession>W9I524</accession>
<dbReference type="SUPFAM" id="SSF56529">
    <property type="entry name" value="FAH"/>
    <property type="match status" value="1"/>
</dbReference>
<sequence length="291" mass="31784">MANLSEWTHLIRFIAVNDDTVRLGQLVDPTRDVGLDTLENIPVFAYVIQGSIYDGKITDEKLQVQQLLSPVDPQHCPFVRCIGLNYKRHAEEARIPIPDVPAVFAKPRTAIANPHPSTINIPICAQDGTSDYEAELAVVIGRAARDITAQEAPSYILGYTAANDVSARRHQMKSSMPGFSKGMDSSCPLGPVLVSNTAIENPQNLSIRSLYNGDEVQDGNTGDMIFGVYELLAYLSQGTTLEPGSIVLTGTPEGIGFFRNPRISLNDGDLIQIQIQGIGTLASRIYYEEDH</sequence>
<dbReference type="InterPro" id="IPR036663">
    <property type="entry name" value="Fumarylacetoacetase_C_sf"/>
</dbReference>
<keyword evidence="2" id="KW-0479">Metal-binding</keyword>
<proteinExistence type="inferred from homology"/>
<dbReference type="EMBL" id="JH717843">
    <property type="protein sequence ID" value="EWY89747.1"/>
    <property type="molecule type" value="Genomic_DNA"/>
</dbReference>
<dbReference type="Pfam" id="PF01557">
    <property type="entry name" value="FAA_hydrolase"/>
    <property type="match status" value="1"/>
</dbReference>
<dbReference type="GO" id="GO:0050163">
    <property type="term" value="F:oxaloacetate tautomerase activity"/>
    <property type="evidence" value="ECO:0007669"/>
    <property type="project" value="UniProtKB-ARBA"/>
</dbReference>
<evidence type="ECO:0000313" key="5">
    <source>
        <dbReference type="Proteomes" id="UP000030753"/>
    </source>
</evidence>
<protein>
    <recommendedName>
        <fullName evidence="3">Fumarylacetoacetase-like C-terminal domain-containing protein</fullName>
    </recommendedName>
</protein>
<dbReference type="PANTHER" id="PTHR11820:SF112">
    <property type="entry name" value="FUMARYLACETOACETATE HYDROLASE FAMILY PROTEIN (AFU_ORTHOLOGUE AFUA_1G02370)-RELATED"/>
    <property type="match status" value="1"/>
</dbReference>
<evidence type="ECO:0000256" key="1">
    <source>
        <dbReference type="ARBA" id="ARBA00010211"/>
    </source>
</evidence>
<comment type="similarity">
    <text evidence="1">Belongs to the FAH family.</text>
</comment>
<dbReference type="OrthoDB" id="411064at2759"/>
<evidence type="ECO:0000256" key="2">
    <source>
        <dbReference type="ARBA" id="ARBA00022723"/>
    </source>
</evidence>
<dbReference type="GO" id="GO:0006107">
    <property type="term" value="P:oxaloacetate metabolic process"/>
    <property type="evidence" value="ECO:0007669"/>
    <property type="project" value="UniProtKB-ARBA"/>
</dbReference>